<evidence type="ECO:0000313" key="1">
    <source>
        <dbReference type="Proteomes" id="UP000887580"/>
    </source>
</evidence>
<proteinExistence type="predicted"/>
<reference evidence="2" key="1">
    <citation type="submission" date="2022-11" db="UniProtKB">
        <authorList>
            <consortium name="WormBaseParasite"/>
        </authorList>
    </citation>
    <scope>IDENTIFICATION</scope>
</reference>
<evidence type="ECO:0000313" key="2">
    <source>
        <dbReference type="WBParaSite" id="PS1159_v2.g18810.t1"/>
    </source>
</evidence>
<accession>A0AC35FLL7</accession>
<sequence length="401" mass="46626">GRRNHVNTQREVPPRDVVDQSEIHQPMPRQISPVPPLRTAQQPPHVSHHVEPRRGLQQISEDYHQPQANAAPVRRQQASPNFDFEQELVHRQQRVQHDYRPQSNANDYNVNRQPPPASDIDSYSRRSRRSRTNTINDDDRYEQHRQAEHYPDQSNPRRAVESWINDTEPYRIAPISVRGGYEQHPQDLGPRLQRQSISQHSYPQEDTNHYAIPNRDASQPINPAHQQPYYQGDDYPRSSSRQQQSQQNYYSNSEIVYRNPQEFHRYGNTRSPYGQPQRPHSAFRPATSLHSNNSRFYESGRASVLPNFAPAQQAIHDNDVNRMLDVIRATVGSHGGRVDIPSVRHGLSEAGVCTHPKEIPGHENQSWSQFIEQYFQGVYVVVEDDDEGMFYVLDSRKYNQF</sequence>
<dbReference type="WBParaSite" id="PS1159_v2.g18810.t1">
    <property type="protein sequence ID" value="PS1159_v2.g18810.t1"/>
    <property type="gene ID" value="PS1159_v2.g18810"/>
</dbReference>
<organism evidence="1 2">
    <name type="scientific">Panagrolaimus sp. PS1159</name>
    <dbReference type="NCBI Taxonomy" id="55785"/>
    <lineage>
        <taxon>Eukaryota</taxon>
        <taxon>Metazoa</taxon>
        <taxon>Ecdysozoa</taxon>
        <taxon>Nematoda</taxon>
        <taxon>Chromadorea</taxon>
        <taxon>Rhabditida</taxon>
        <taxon>Tylenchina</taxon>
        <taxon>Panagrolaimomorpha</taxon>
        <taxon>Panagrolaimoidea</taxon>
        <taxon>Panagrolaimidae</taxon>
        <taxon>Panagrolaimus</taxon>
    </lineage>
</organism>
<name>A0AC35FLL7_9BILA</name>
<dbReference type="Proteomes" id="UP000887580">
    <property type="component" value="Unplaced"/>
</dbReference>
<protein>
    <submittedName>
        <fullName evidence="2">Uncharacterized protein</fullName>
    </submittedName>
</protein>